<dbReference type="Proteomes" id="UP000683417">
    <property type="component" value="Unassembled WGS sequence"/>
</dbReference>
<proteinExistence type="predicted"/>
<dbReference type="PANTHER" id="PTHR38248:SF2">
    <property type="entry name" value="FUNK1 11"/>
    <property type="match status" value="1"/>
</dbReference>
<organism evidence="2 3">
    <name type="scientific">Blumeria graminis f. sp. triticale</name>
    <dbReference type="NCBI Taxonomy" id="1689686"/>
    <lineage>
        <taxon>Eukaryota</taxon>
        <taxon>Fungi</taxon>
        <taxon>Dikarya</taxon>
        <taxon>Ascomycota</taxon>
        <taxon>Pezizomycotina</taxon>
        <taxon>Leotiomycetes</taxon>
        <taxon>Erysiphales</taxon>
        <taxon>Erysiphaceae</taxon>
        <taxon>Blumeria</taxon>
    </lineage>
</organism>
<evidence type="ECO:0000313" key="3">
    <source>
        <dbReference type="Proteomes" id="UP000683417"/>
    </source>
</evidence>
<evidence type="ECO:0000313" key="2">
    <source>
        <dbReference type="EMBL" id="CAD6501874.1"/>
    </source>
</evidence>
<accession>A0A9W4D0G2</accession>
<sequence>MNHLIRYVREVFCAQPLRRFVHELCLHKLHIEFWVIDRSGAYSSREIVVIGSREKKVRALSSYMRMSDEELGLDTITRYDGSRLLATIPDGDNQPVIMQVAPEPVARPETIMSRANTCYRTLDRTNLIKILWGSEAIRPEIDSLELARNLEGVINLEWSKELYAVETHWRKIQFSSGDQIFIKDSQYIPFRGQEMTSTSSQQYYKKRRLIIAKLSPYGRPLKSCTSVWELQSGVRDGIIGHYKLLNMAKILQRDISEGNIIMTRPDKKGITKGMLIDLDMSISLNLSDHPAGADIIMGTVKYMAIEIVKNVSNGIFKYHKNYRHNLESFFYAFLVGCITYGLHSRSAPTHLNKWYTADHGNNFRTKKSFVTDEFEEQILNYFSPSYEDVKSLACDLRRILFIGKLYP</sequence>
<feature type="domain" description="Fungal-type protein kinase" evidence="1">
    <location>
        <begin position="2"/>
        <end position="336"/>
    </location>
</feature>
<gene>
    <name evidence="2" type="ORF">BGTH12_LOCUS3232</name>
</gene>
<reference evidence="2" key="1">
    <citation type="submission" date="2020-10" db="EMBL/GenBank/DDBJ databases">
        <authorList>
            <person name="Muller C M."/>
        </authorList>
    </citation>
    <scope>NUCLEOTIDE SEQUENCE</scope>
    <source>
        <strain evidence="2">THUN-12</strain>
    </source>
</reference>
<dbReference type="Pfam" id="PF17667">
    <property type="entry name" value="Pkinase_fungal"/>
    <property type="match status" value="1"/>
</dbReference>
<name>A0A9W4D0G2_BLUGR</name>
<protein>
    <submittedName>
        <fullName evidence="2">BgTH12-02120</fullName>
    </submittedName>
</protein>
<evidence type="ECO:0000259" key="1">
    <source>
        <dbReference type="Pfam" id="PF17667"/>
    </source>
</evidence>
<dbReference type="PANTHER" id="PTHR38248">
    <property type="entry name" value="FUNK1 6"/>
    <property type="match status" value="1"/>
</dbReference>
<dbReference type="EMBL" id="CAJHIT010000005">
    <property type="protein sequence ID" value="CAD6501874.1"/>
    <property type="molecule type" value="Genomic_DNA"/>
</dbReference>
<comment type="caution">
    <text evidence="2">The sequence shown here is derived from an EMBL/GenBank/DDBJ whole genome shotgun (WGS) entry which is preliminary data.</text>
</comment>
<dbReference type="InterPro" id="IPR040976">
    <property type="entry name" value="Pkinase_fungal"/>
</dbReference>
<dbReference type="AlphaFoldDB" id="A0A9W4D0G2"/>